<evidence type="ECO:0008006" key="4">
    <source>
        <dbReference type="Google" id="ProtNLM"/>
    </source>
</evidence>
<dbReference type="OrthoDB" id="9796962at2"/>
<feature type="chain" id="PRO_5012616426" description="Copper(I)-binding protein" evidence="1">
    <location>
        <begin position="22"/>
        <end position="169"/>
    </location>
</feature>
<name>A0A1R3WXH1_9RHOB</name>
<dbReference type="PANTHER" id="PTHR36302">
    <property type="entry name" value="BLR7088 PROTEIN"/>
    <property type="match status" value="1"/>
</dbReference>
<gene>
    <name evidence="2" type="ORF">SAMN05421665_1573</name>
</gene>
<evidence type="ECO:0000313" key="3">
    <source>
        <dbReference type="Proteomes" id="UP000186997"/>
    </source>
</evidence>
<proteinExistence type="predicted"/>
<dbReference type="InterPro" id="IPR058248">
    <property type="entry name" value="Lxx211020-like"/>
</dbReference>
<dbReference type="InterPro" id="IPR036182">
    <property type="entry name" value="PCuAC_sf"/>
</dbReference>
<dbReference type="Pfam" id="PF04314">
    <property type="entry name" value="PCuAC"/>
    <property type="match status" value="1"/>
</dbReference>
<keyword evidence="1" id="KW-0732">Signal</keyword>
<dbReference type="InterPro" id="IPR007410">
    <property type="entry name" value="LpqE-like"/>
</dbReference>
<dbReference type="Proteomes" id="UP000186997">
    <property type="component" value="Unassembled WGS sequence"/>
</dbReference>
<evidence type="ECO:0000313" key="2">
    <source>
        <dbReference type="EMBL" id="SIT82953.1"/>
    </source>
</evidence>
<accession>A0A1R3WXH1</accession>
<dbReference type="RefSeq" id="WP_076659076.1">
    <property type="nucleotide sequence ID" value="NZ_FTPR01000001.1"/>
</dbReference>
<organism evidence="2 3">
    <name type="scientific">Yoonia rosea</name>
    <dbReference type="NCBI Taxonomy" id="287098"/>
    <lineage>
        <taxon>Bacteria</taxon>
        <taxon>Pseudomonadati</taxon>
        <taxon>Pseudomonadota</taxon>
        <taxon>Alphaproteobacteria</taxon>
        <taxon>Rhodobacterales</taxon>
        <taxon>Paracoccaceae</taxon>
        <taxon>Yoonia</taxon>
    </lineage>
</organism>
<dbReference type="Gene3D" id="2.60.40.1890">
    <property type="entry name" value="PCu(A)C copper chaperone"/>
    <property type="match status" value="1"/>
</dbReference>
<protein>
    <recommendedName>
        <fullName evidence="4">Copper(I)-binding protein</fullName>
    </recommendedName>
</protein>
<evidence type="ECO:0000256" key="1">
    <source>
        <dbReference type="SAM" id="SignalP"/>
    </source>
</evidence>
<reference evidence="3" key="1">
    <citation type="submission" date="2017-01" db="EMBL/GenBank/DDBJ databases">
        <authorList>
            <person name="Varghese N."/>
            <person name="Submissions S."/>
        </authorList>
    </citation>
    <scope>NUCLEOTIDE SEQUENCE [LARGE SCALE GENOMIC DNA]</scope>
    <source>
        <strain evidence="3">DSM 29591</strain>
    </source>
</reference>
<keyword evidence="3" id="KW-1185">Reference proteome</keyword>
<dbReference type="AlphaFoldDB" id="A0A1R3WXH1"/>
<sequence length="169" mass="18141">MKLMSYAATAALCVFASTATAHEYKIGDLVIDHPMAFETAQTAQTAGGFMTITNTGDTADRLLAVEADYPRVEVHTTEMDGDVARMIHLEEGLTLPAGETVKLQPGGFHVMFMGLGGDPFEVDEQVPATLVFENAGRIDIVFTVEARGMNDHGGMNHGDMDHSAHQMGN</sequence>
<dbReference type="EMBL" id="FTPR01000001">
    <property type="protein sequence ID" value="SIT82953.1"/>
    <property type="molecule type" value="Genomic_DNA"/>
</dbReference>
<dbReference type="STRING" id="287098.SAMN05421665_1573"/>
<feature type="signal peptide" evidence="1">
    <location>
        <begin position="1"/>
        <end position="21"/>
    </location>
</feature>
<dbReference type="SUPFAM" id="SSF110087">
    <property type="entry name" value="DR1885-like metal-binding protein"/>
    <property type="match status" value="1"/>
</dbReference>
<dbReference type="PANTHER" id="PTHR36302:SF1">
    <property type="entry name" value="COPPER CHAPERONE PCU(A)C"/>
    <property type="match status" value="1"/>
</dbReference>